<feature type="domain" description="HTH rpiR-type" evidence="4">
    <location>
        <begin position="7"/>
        <end position="83"/>
    </location>
</feature>
<organism evidence="6 7">
    <name type="scientific">Clostridium ljungdahlii</name>
    <dbReference type="NCBI Taxonomy" id="1538"/>
    <lineage>
        <taxon>Bacteria</taxon>
        <taxon>Bacillati</taxon>
        <taxon>Bacillota</taxon>
        <taxon>Clostridia</taxon>
        <taxon>Eubacteriales</taxon>
        <taxon>Clostridiaceae</taxon>
        <taxon>Clostridium</taxon>
    </lineage>
</organism>
<keyword evidence="1" id="KW-0805">Transcription regulation</keyword>
<dbReference type="AlphaFoldDB" id="A0A168LKF9"/>
<dbReference type="EMBL" id="LITT01000062">
    <property type="protein sequence ID" value="OAA83353.1"/>
    <property type="molecule type" value="Genomic_DNA"/>
</dbReference>
<dbReference type="InterPro" id="IPR035472">
    <property type="entry name" value="RpiR-like_SIS"/>
</dbReference>
<dbReference type="Gene3D" id="3.40.50.10490">
    <property type="entry name" value="Glucose-6-phosphate isomerase like protein, domain 1"/>
    <property type="match status" value="1"/>
</dbReference>
<dbReference type="InterPro" id="IPR046348">
    <property type="entry name" value="SIS_dom_sf"/>
</dbReference>
<proteinExistence type="predicted"/>
<evidence type="ECO:0000256" key="3">
    <source>
        <dbReference type="ARBA" id="ARBA00023163"/>
    </source>
</evidence>
<dbReference type="Proteomes" id="UP000077407">
    <property type="component" value="Unassembled WGS sequence"/>
</dbReference>
<gene>
    <name evidence="6" type="primary">ybbH_1</name>
    <name evidence="6" type="ORF">WY13_03681</name>
</gene>
<reference evidence="6 7" key="1">
    <citation type="journal article" date="2015" name="Biotechnol. Bioeng.">
        <title>Genome sequence and phenotypic characterization of Caulobacter segnis.</title>
        <authorList>
            <person name="Patel S."/>
            <person name="Fletcher B."/>
            <person name="Scott D.C."/>
            <person name="Ely B."/>
        </authorList>
    </citation>
    <scope>NUCLEOTIDE SEQUENCE [LARGE SCALE GENOMIC DNA]</scope>
    <source>
        <strain evidence="6 7">ERI-2</strain>
    </source>
</reference>
<sequence>MDNIEAGDCLARIRAIYSNLKTAEKKAAHYILENPESIIHFSITEFAYVSKVSETTIFRLCNKLGYTGYQDLKINLASTIVKPVENIFEGIKENDDMYIIMQKVMSSSIHSIQKAISMNESTEMEKAVNLILNAKKLMFFGMGGSWIVALDAYHEFIRTGIPCVCNSDSHWQVMYAAMAEKNDVIFAFSTSGSNKDLIDSIKVGKKNGAKIISITSNQKSPLQKISDILLTSYGKESMVRSEAMESRITSLVLINSLFVSVALKRLDITLNNLDKIRAGIAVKRY</sequence>
<dbReference type="PANTHER" id="PTHR30514">
    <property type="entry name" value="GLUCOKINASE"/>
    <property type="match status" value="1"/>
</dbReference>
<dbReference type="InterPro" id="IPR009057">
    <property type="entry name" value="Homeodomain-like_sf"/>
</dbReference>
<dbReference type="GO" id="GO:1901135">
    <property type="term" value="P:carbohydrate derivative metabolic process"/>
    <property type="evidence" value="ECO:0007669"/>
    <property type="project" value="InterPro"/>
</dbReference>
<protein>
    <submittedName>
        <fullName evidence="6">Putative HTH-type transcriptional regulator YbbH</fullName>
    </submittedName>
</protein>
<evidence type="ECO:0000259" key="5">
    <source>
        <dbReference type="PROSITE" id="PS51464"/>
    </source>
</evidence>
<dbReference type="PROSITE" id="PS51071">
    <property type="entry name" value="HTH_RPIR"/>
    <property type="match status" value="1"/>
</dbReference>
<keyword evidence="2" id="KW-0238">DNA-binding</keyword>
<feature type="domain" description="SIS" evidence="5">
    <location>
        <begin position="127"/>
        <end position="268"/>
    </location>
</feature>
<keyword evidence="3" id="KW-0804">Transcription</keyword>
<dbReference type="CDD" id="cd05013">
    <property type="entry name" value="SIS_RpiR"/>
    <property type="match status" value="1"/>
</dbReference>
<dbReference type="OrthoDB" id="3684496at2"/>
<dbReference type="PATRIC" id="fig|1538.10.peg.3759"/>
<dbReference type="Gene3D" id="1.10.10.10">
    <property type="entry name" value="Winged helix-like DNA-binding domain superfamily/Winged helix DNA-binding domain"/>
    <property type="match status" value="1"/>
</dbReference>
<evidence type="ECO:0000259" key="4">
    <source>
        <dbReference type="PROSITE" id="PS51071"/>
    </source>
</evidence>
<dbReference type="SUPFAM" id="SSF46689">
    <property type="entry name" value="Homeodomain-like"/>
    <property type="match status" value="1"/>
</dbReference>
<dbReference type="GO" id="GO:0097367">
    <property type="term" value="F:carbohydrate derivative binding"/>
    <property type="evidence" value="ECO:0007669"/>
    <property type="project" value="InterPro"/>
</dbReference>
<dbReference type="Pfam" id="PF01380">
    <property type="entry name" value="SIS"/>
    <property type="match status" value="1"/>
</dbReference>
<accession>A0A168LKF9</accession>
<evidence type="ECO:0000313" key="6">
    <source>
        <dbReference type="EMBL" id="OAA83353.1"/>
    </source>
</evidence>
<dbReference type="InterPro" id="IPR000281">
    <property type="entry name" value="HTH_RpiR"/>
</dbReference>
<dbReference type="InterPro" id="IPR001347">
    <property type="entry name" value="SIS_dom"/>
</dbReference>
<dbReference type="GO" id="GO:0003677">
    <property type="term" value="F:DNA binding"/>
    <property type="evidence" value="ECO:0007669"/>
    <property type="project" value="UniProtKB-KW"/>
</dbReference>
<evidence type="ECO:0000313" key="7">
    <source>
        <dbReference type="Proteomes" id="UP000077407"/>
    </source>
</evidence>
<dbReference type="Pfam" id="PF01418">
    <property type="entry name" value="HTH_6"/>
    <property type="match status" value="1"/>
</dbReference>
<dbReference type="InterPro" id="IPR036388">
    <property type="entry name" value="WH-like_DNA-bd_sf"/>
</dbReference>
<dbReference type="PANTHER" id="PTHR30514:SF1">
    <property type="entry name" value="HTH-TYPE TRANSCRIPTIONAL REGULATOR HEXR-RELATED"/>
    <property type="match status" value="1"/>
</dbReference>
<dbReference type="InterPro" id="IPR047640">
    <property type="entry name" value="RpiR-like"/>
</dbReference>
<name>A0A168LKF9_9CLOT</name>
<dbReference type="PROSITE" id="PS51464">
    <property type="entry name" value="SIS"/>
    <property type="match status" value="1"/>
</dbReference>
<comment type="caution">
    <text evidence="6">The sequence shown here is derived from an EMBL/GenBank/DDBJ whole genome shotgun (WGS) entry which is preliminary data.</text>
</comment>
<evidence type="ECO:0000256" key="1">
    <source>
        <dbReference type="ARBA" id="ARBA00023015"/>
    </source>
</evidence>
<dbReference type="RefSeq" id="WP_063556930.1">
    <property type="nucleotide sequence ID" value="NZ_LITT01000062.1"/>
</dbReference>
<dbReference type="SUPFAM" id="SSF53697">
    <property type="entry name" value="SIS domain"/>
    <property type="match status" value="1"/>
</dbReference>
<evidence type="ECO:0000256" key="2">
    <source>
        <dbReference type="ARBA" id="ARBA00023125"/>
    </source>
</evidence>
<dbReference type="GO" id="GO:0003700">
    <property type="term" value="F:DNA-binding transcription factor activity"/>
    <property type="evidence" value="ECO:0007669"/>
    <property type="project" value="InterPro"/>
</dbReference>